<dbReference type="AlphaFoldDB" id="A0A5A5T604"/>
<gene>
    <name evidence="1" type="ORF">KDI_04350</name>
</gene>
<accession>A0A5A5T604</accession>
<name>A0A5A5T604_9CHLR</name>
<sequence>MAQHVSSLHSAKQMSDFEEGQSLGMHAVTPGGIEDVRKNPSTFVDGIFDLYDPNITEAYRAGYVVGYLRQVFTSSHE</sequence>
<organism evidence="1 2">
    <name type="scientific">Dictyobacter arantiisoli</name>
    <dbReference type="NCBI Taxonomy" id="2014874"/>
    <lineage>
        <taxon>Bacteria</taxon>
        <taxon>Bacillati</taxon>
        <taxon>Chloroflexota</taxon>
        <taxon>Ktedonobacteria</taxon>
        <taxon>Ktedonobacterales</taxon>
        <taxon>Dictyobacteraceae</taxon>
        <taxon>Dictyobacter</taxon>
    </lineage>
</organism>
<dbReference type="RefSeq" id="WP_149399884.1">
    <property type="nucleotide sequence ID" value="NZ_BIXY01000003.1"/>
</dbReference>
<proteinExistence type="predicted"/>
<evidence type="ECO:0000313" key="1">
    <source>
        <dbReference type="EMBL" id="GCF06871.1"/>
    </source>
</evidence>
<evidence type="ECO:0000313" key="2">
    <source>
        <dbReference type="Proteomes" id="UP000322530"/>
    </source>
</evidence>
<keyword evidence="2" id="KW-1185">Reference proteome</keyword>
<dbReference type="OrthoDB" id="9908218at2"/>
<reference evidence="1 2" key="1">
    <citation type="submission" date="2019-01" db="EMBL/GenBank/DDBJ databases">
        <title>Draft genome sequence of Dictyobacter sp. Uno17.</title>
        <authorList>
            <person name="Wang C.M."/>
            <person name="Zheng Y."/>
            <person name="Sakai Y."/>
            <person name="Abe K."/>
            <person name="Yokota A."/>
            <person name="Yabe S."/>
        </authorList>
    </citation>
    <scope>NUCLEOTIDE SEQUENCE [LARGE SCALE GENOMIC DNA]</scope>
    <source>
        <strain evidence="1 2">Uno17</strain>
    </source>
</reference>
<dbReference type="Proteomes" id="UP000322530">
    <property type="component" value="Unassembled WGS sequence"/>
</dbReference>
<protein>
    <submittedName>
        <fullName evidence="1">Uncharacterized protein</fullName>
    </submittedName>
</protein>
<dbReference type="EMBL" id="BIXY01000003">
    <property type="protein sequence ID" value="GCF06871.1"/>
    <property type="molecule type" value="Genomic_DNA"/>
</dbReference>
<comment type="caution">
    <text evidence="1">The sequence shown here is derived from an EMBL/GenBank/DDBJ whole genome shotgun (WGS) entry which is preliminary data.</text>
</comment>